<reference evidence="7" key="1">
    <citation type="submission" date="2022-11" db="EMBL/GenBank/DDBJ databases">
        <title>Draft genome sequence of Sellimonas catena strain 12EGH17.</title>
        <authorList>
            <person name="Hisatomi A."/>
            <person name="Ohkuma M."/>
            <person name="Sakamoto M."/>
        </authorList>
    </citation>
    <scope>NUCLEOTIDE SEQUENCE</scope>
    <source>
        <strain evidence="7">12EGH17</strain>
    </source>
</reference>
<evidence type="ECO:0000256" key="5">
    <source>
        <dbReference type="RuleBase" id="RU362028"/>
    </source>
</evidence>
<dbReference type="CDD" id="cd02869">
    <property type="entry name" value="PseudoU_synth_RluA_like"/>
    <property type="match status" value="1"/>
</dbReference>
<dbReference type="GO" id="GO:0009982">
    <property type="term" value="F:pseudouridine synthase activity"/>
    <property type="evidence" value="ECO:0007669"/>
    <property type="project" value="InterPro"/>
</dbReference>
<dbReference type="EC" id="5.4.99.-" evidence="5"/>
<evidence type="ECO:0000256" key="2">
    <source>
        <dbReference type="ARBA" id="ARBA00010876"/>
    </source>
</evidence>
<dbReference type="InterPro" id="IPR050188">
    <property type="entry name" value="RluA_PseudoU_synthase"/>
</dbReference>
<comment type="function">
    <text evidence="5">Responsible for synthesis of pseudouridine from uracil.</text>
</comment>
<dbReference type="InterPro" id="IPR020103">
    <property type="entry name" value="PsdUridine_synth_cat_dom_sf"/>
</dbReference>
<dbReference type="InterPro" id="IPR006145">
    <property type="entry name" value="PsdUridine_synth_RsuA/RluA"/>
</dbReference>
<keyword evidence="10" id="KW-1185">Reference proteome</keyword>
<dbReference type="Proteomes" id="UP001145145">
    <property type="component" value="Unassembled WGS sequence"/>
</dbReference>
<dbReference type="NCBIfam" id="TIGR00005">
    <property type="entry name" value="rluA_subfam"/>
    <property type="match status" value="1"/>
</dbReference>
<name>A0A9W6CDP8_9FIRM</name>
<evidence type="ECO:0000313" key="8">
    <source>
        <dbReference type="EMBL" id="GLG91771.1"/>
    </source>
</evidence>
<protein>
    <recommendedName>
        <fullName evidence="5">Pseudouridine synthase</fullName>
        <ecNumber evidence="5">5.4.99.-</ecNumber>
    </recommendedName>
</protein>
<evidence type="ECO:0000259" key="6">
    <source>
        <dbReference type="Pfam" id="PF00849"/>
    </source>
</evidence>
<evidence type="ECO:0000313" key="9">
    <source>
        <dbReference type="Proteomes" id="UP001145094"/>
    </source>
</evidence>
<dbReference type="EMBL" id="BSBO01000008">
    <property type="protein sequence ID" value="GLG03865.1"/>
    <property type="molecule type" value="Genomic_DNA"/>
</dbReference>
<sequence>MKRELTYIIQETDGTAALLTVQSFLKSRGYSHAVIVSLKKTPEGILKNGVWARAHDPLLPGDCLQVRIVEDSSSDHIVPRPLPFPVVYEDEDLLVVNKPADMPIHPSQGNYENTLANAAAWYFKEKGESFVYRCINRLDRDTTGLLILARHAYSAALLSRMVSARQIKREYLAVVRGTPDVSGIIDAPIGRKEGSTIERRVDFEHGEPARTHYELLYSEGGYSLVRLRLDTGRTHQIRVHMKYLGHPLPGDFLYCPDYTKIKRQALHSCRLSFLHPVTGHPLSFTAPLPDDMRSFFPSVSLNTL</sequence>
<evidence type="ECO:0000313" key="10">
    <source>
        <dbReference type="Proteomes" id="UP001145145"/>
    </source>
</evidence>
<dbReference type="PANTHER" id="PTHR21600:SF44">
    <property type="entry name" value="RIBOSOMAL LARGE SUBUNIT PSEUDOURIDINE SYNTHASE D"/>
    <property type="match status" value="1"/>
</dbReference>
<evidence type="ECO:0000256" key="1">
    <source>
        <dbReference type="ARBA" id="ARBA00000073"/>
    </source>
</evidence>
<organism evidence="8 9">
    <name type="scientific">Sellimonas catena</name>
    <dbReference type="NCBI Taxonomy" id="2994035"/>
    <lineage>
        <taxon>Bacteria</taxon>
        <taxon>Bacillati</taxon>
        <taxon>Bacillota</taxon>
        <taxon>Clostridia</taxon>
        <taxon>Lachnospirales</taxon>
        <taxon>Lachnospiraceae</taxon>
        <taxon>Sellimonas</taxon>
    </lineage>
</organism>
<dbReference type="GO" id="GO:0003723">
    <property type="term" value="F:RNA binding"/>
    <property type="evidence" value="ECO:0007669"/>
    <property type="project" value="InterPro"/>
</dbReference>
<dbReference type="Pfam" id="PF00849">
    <property type="entry name" value="PseudoU_synth_2"/>
    <property type="match status" value="1"/>
</dbReference>
<reference evidence="7" key="2">
    <citation type="submission" date="2022-11" db="EMBL/GenBank/DDBJ databases">
        <title>Draft genome sequence of Sellimonas catena strain 12EGH17.</title>
        <authorList>
            <person name="Atsushi H."/>
            <person name="Moriya O."/>
            <person name="Mitsuo S."/>
        </authorList>
    </citation>
    <scope>NUCLEOTIDE SEQUENCE</scope>
    <source>
        <strain evidence="7">12EGH17</strain>
    </source>
</reference>
<dbReference type="EMBL" id="BSCH01000026">
    <property type="protein sequence ID" value="GLG91771.1"/>
    <property type="molecule type" value="Genomic_DNA"/>
</dbReference>
<proteinExistence type="inferred from homology"/>
<dbReference type="GO" id="GO:0000455">
    <property type="term" value="P:enzyme-directed rRNA pseudouridine synthesis"/>
    <property type="evidence" value="ECO:0007669"/>
    <property type="project" value="TreeGrafter"/>
</dbReference>
<dbReference type="RefSeq" id="WP_281845844.1">
    <property type="nucleotide sequence ID" value="NZ_BSBO01000008.1"/>
</dbReference>
<comment type="similarity">
    <text evidence="2 5">Belongs to the pseudouridine synthase RluA family.</text>
</comment>
<feature type="domain" description="Pseudouridine synthase RsuA/RluA-like" evidence="6">
    <location>
        <begin position="92"/>
        <end position="242"/>
    </location>
</feature>
<dbReference type="Gene3D" id="3.30.2350.10">
    <property type="entry name" value="Pseudouridine synthase"/>
    <property type="match status" value="1"/>
</dbReference>
<dbReference type="InterPro" id="IPR006224">
    <property type="entry name" value="PsdUridine_synth_RluA-like_CS"/>
</dbReference>
<accession>A0A9W6CDP8</accession>
<reference evidence="8" key="3">
    <citation type="submission" date="2022-11" db="EMBL/GenBank/DDBJ databases">
        <title>Draft genome sequence of Sellimonas catena strain 18CBH55.</title>
        <authorList>
            <person name="Atsushi H."/>
            <person name="Moriya O."/>
            <person name="Mitsuo S."/>
        </authorList>
    </citation>
    <scope>NUCLEOTIDE SEQUENCE</scope>
    <source>
        <strain evidence="8">18CBH55</strain>
    </source>
</reference>
<dbReference type="AlphaFoldDB" id="A0A9W6CDP8"/>
<gene>
    <name evidence="8" type="primary">rluD</name>
    <name evidence="7" type="ORF">Selli1_10390</name>
    <name evidence="8" type="ORF">Selli2_31980</name>
</gene>
<dbReference type="PROSITE" id="PS01129">
    <property type="entry name" value="PSI_RLU"/>
    <property type="match status" value="1"/>
</dbReference>
<evidence type="ECO:0000256" key="4">
    <source>
        <dbReference type="PIRSR" id="PIRSR606225-1"/>
    </source>
</evidence>
<dbReference type="InterPro" id="IPR006225">
    <property type="entry name" value="PsdUridine_synth_RluC/D"/>
</dbReference>
<dbReference type="GO" id="GO:0140098">
    <property type="term" value="F:catalytic activity, acting on RNA"/>
    <property type="evidence" value="ECO:0007669"/>
    <property type="project" value="UniProtKB-ARBA"/>
</dbReference>
<comment type="caution">
    <text evidence="8">The sequence shown here is derived from an EMBL/GenBank/DDBJ whole genome shotgun (WGS) entry which is preliminary data.</text>
</comment>
<dbReference type="PANTHER" id="PTHR21600">
    <property type="entry name" value="MITOCHONDRIAL RNA PSEUDOURIDINE SYNTHASE"/>
    <property type="match status" value="1"/>
</dbReference>
<reference evidence="8 10" key="5">
    <citation type="journal article" date="2023" name="Int. J. Syst. Evol. Microbiol.">
        <title>Sellimonas catena sp. nov., isolated from human faeces.</title>
        <authorList>
            <person name="Hisatomi A."/>
            <person name="Ohkuma M."/>
            <person name="Sakamoto M."/>
        </authorList>
    </citation>
    <scope>NUCLEOTIDE SEQUENCE</scope>
    <source>
        <strain evidence="7 10">12EGH17</strain>
        <strain evidence="8">18CBH55</strain>
    </source>
</reference>
<comment type="catalytic activity">
    <reaction evidence="1 5">
        <text>a uridine in RNA = a pseudouridine in RNA</text>
        <dbReference type="Rhea" id="RHEA:48348"/>
        <dbReference type="Rhea" id="RHEA-COMP:12068"/>
        <dbReference type="Rhea" id="RHEA-COMP:12069"/>
        <dbReference type="ChEBI" id="CHEBI:65314"/>
        <dbReference type="ChEBI" id="CHEBI:65315"/>
    </reaction>
</comment>
<evidence type="ECO:0000313" key="7">
    <source>
        <dbReference type="EMBL" id="GLG03865.1"/>
    </source>
</evidence>
<dbReference type="Proteomes" id="UP001145094">
    <property type="component" value="Unassembled WGS sequence"/>
</dbReference>
<dbReference type="SUPFAM" id="SSF55120">
    <property type="entry name" value="Pseudouridine synthase"/>
    <property type="match status" value="1"/>
</dbReference>
<evidence type="ECO:0000256" key="3">
    <source>
        <dbReference type="ARBA" id="ARBA00023235"/>
    </source>
</evidence>
<feature type="active site" evidence="4">
    <location>
        <position position="139"/>
    </location>
</feature>
<keyword evidence="3 5" id="KW-0413">Isomerase</keyword>
<reference evidence="8" key="4">
    <citation type="submission" date="2022-11" db="EMBL/GenBank/DDBJ databases">
        <title>Draft genome sequence of Sellimonas catena strain 18CBH55.</title>
        <authorList>
            <person name="Hisatomi A."/>
            <person name="Ohkuma M."/>
            <person name="Sakamoto M."/>
        </authorList>
    </citation>
    <scope>NUCLEOTIDE SEQUENCE</scope>
    <source>
        <strain evidence="8">18CBH55</strain>
    </source>
</reference>